<dbReference type="EMBL" id="JAHESF010000040">
    <property type="protein sequence ID" value="MBT1700412.1"/>
    <property type="molecule type" value="Genomic_DNA"/>
</dbReference>
<dbReference type="Pfam" id="PF05685">
    <property type="entry name" value="Uma2"/>
    <property type="match status" value="1"/>
</dbReference>
<feature type="domain" description="Putative restriction endonuclease" evidence="1">
    <location>
        <begin position="17"/>
        <end position="159"/>
    </location>
</feature>
<keyword evidence="3" id="KW-1185">Reference proteome</keyword>
<proteinExistence type="predicted"/>
<keyword evidence="2" id="KW-0540">Nuclease</keyword>
<dbReference type="InterPro" id="IPR011335">
    <property type="entry name" value="Restrct_endonuc-II-like"/>
</dbReference>
<sequence length="177" mass="20011">MKIVIDSPPRTMMEVYKMLPEGTLAELVDNILYMSPSPVFNHHNVGKAILRKLLEFEDTGKGSIFSAPFDVYLDETQNAVQPDLFVVLNANRHIIDTKGHIHGVPDLIIEILSPGNEKHDLVRKKALYERFGVKEYWIVNPDNKLAMGFALRDKAYQLIAEDVGLVKSTLLQASFTF</sequence>
<dbReference type="Proteomes" id="UP001319200">
    <property type="component" value="Unassembled WGS sequence"/>
</dbReference>
<gene>
    <name evidence="2" type="ORF">KK083_26225</name>
</gene>
<accession>A0AAP2DSJ1</accession>
<reference evidence="2 3" key="1">
    <citation type="submission" date="2021-05" db="EMBL/GenBank/DDBJ databases">
        <title>A Polyphasic approach of four new species of the genus Ohtaekwangia: Ohtaekwangia histidinii sp. nov., Ohtaekwangia cretensis sp. nov., Ohtaekwangia indiensis sp. nov., Ohtaekwangia reichenbachii sp. nov. from diverse environment.</title>
        <authorList>
            <person name="Octaviana S."/>
        </authorList>
    </citation>
    <scope>NUCLEOTIDE SEQUENCE [LARGE SCALE GENOMIC DNA]</scope>
    <source>
        <strain evidence="2 3">PWU4</strain>
    </source>
</reference>
<protein>
    <submittedName>
        <fullName evidence="2">Uma2 family endonuclease</fullName>
    </submittedName>
</protein>
<comment type="caution">
    <text evidence="2">The sequence shown here is derived from an EMBL/GenBank/DDBJ whole genome shotgun (WGS) entry which is preliminary data.</text>
</comment>
<dbReference type="PANTHER" id="PTHR34107">
    <property type="entry name" value="SLL0198 PROTEIN-RELATED"/>
    <property type="match status" value="1"/>
</dbReference>
<dbReference type="CDD" id="cd06260">
    <property type="entry name" value="DUF820-like"/>
    <property type="match status" value="1"/>
</dbReference>
<dbReference type="SUPFAM" id="SSF52980">
    <property type="entry name" value="Restriction endonuclease-like"/>
    <property type="match status" value="1"/>
</dbReference>
<dbReference type="AlphaFoldDB" id="A0AAP2DSJ1"/>
<keyword evidence="2" id="KW-0378">Hydrolase</keyword>
<keyword evidence="2" id="KW-0255">Endonuclease</keyword>
<dbReference type="GO" id="GO:0004519">
    <property type="term" value="F:endonuclease activity"/>
    <property type="evidence" value="ECO:0007669"/>
    <property type="project" value="UniProtKB-KW"/>
</dbReference>
<dbReference type="InterPro" id="IPR008538">
    <property type="entry name" value="Uma2"/>
</dbReference>
<dbReference type="Gene3D" id="3.90.1570.10">
    <property type="entry name" value="tt1808, chain A"/>
    <property type="match status" value="1"/>
</dbReference>
<organism evidence="2 3">
    <name type="scientific">Chryseosolibacter histidini</name>
    <dbReference type="NCBI Taxonomy" id="2782349"/>
    <lineage>
        <taxon>Bacteria</taxon>
        <taxon>Pseudomonadati</taxon>
        <taxon>Bacteroidota</taxon>
        <taxon>Cytophagia</taxon>
        <taxon>Cytophagales</taxon>
        <taxon>Chryseotaleaceae</taxon>
        <taxon>Chryseosolibacter</taxon>
    </lineage>
</organism>
<evidence type="ECO:0000313" key="2">
    <source>
        <dbReference type="EMBL" id="MBT1700412.1"/>
    </source>
</evidence>
<dbReference type="PANTHER" id="PTHR34107:SF4">
    <property type="entry name" value="SLL1222 PROTEIN"/>
    <property type="match status" value="1"/>
</dbReference>
<evidence type="ECO:0000313" key="3">
    <source>
        <dbReference type="Proteomes" id="UP001319200"/>
    </source>
</evidence>
<dbReference type="InterPro" id="IPR012296">
    <property type="entry name" value="Nuclease_put_TT1808"/>
</dbReference>
<evidence type="ECO:0000259" key="1">
    <source>
        <dbReference type="Pfam" id="PF05685"/>
    </source>
</evidence>
<dbReference type="RefSeq" id="WP_254169025.1">
    <property type="nucleotide sequence ID" value="NZ_JAHESF010000040.1"/>
</dbReference>
<name>A0AAP2DSJ1_9BACT</name>